<dbReference type="SUPFAM" id="SSF56327">
    <property type="entry name" value="LDH C-terminal domain-like"/>
    <property type="match status" value="1"/>
</dbReference>
<reference evidence="3" key="1">
    <citation type="submission" date="2025-08" db="UniProtKB">
        <authorList>
            <consortium name="Ensembl"/>
        </authorList>
    </citation>
    <scope>IDENTIFICATION</scope>
</reference>
<dbReference type="GO" id="GO:0016615">
    <property type="term" value="F:malate dehydrogenase activity"/>
    <property type="evidence" value="ECO:0007669"/>
    <property type="project" value="InterPro"/>
</dbReference>
<dbReference type="Gene3D" id="3.90.110.10">
    <property type="entry name" value="Lactate dehydrogenase/glycoside hydrolase, family 4, C-terminal"/>
    <property type="match status" value="1"/>
</dbReference>
<sequence>MVVVVGNPANTNCLIASKSAPSIPKENFSCLTRLDHNRAKSQIALKLGVTSNDVKNVIIWGNHSSTQYPDVNHAKVNVKGKEVGVYEAIKDDSWLKGDFILVRSCLLMIILYLRFLPASHETADCITDWLEQLSLSQIHPFKKKGLNDYLDTKLILHNTVGLRSSNSSCWYSAITT</sequence>
<proteinExistence type="predicted"/>
<dbReference type="AlphaFoldDB" id="A0A8C9FKE1"/>
<dbReference type="Pfam" id="PF02866">
    <property type="entry name" value="Ldh_1_C"/>
    <property type="match status" value="1"/>
</dbReference>
<reference evidence="3" key="2">
    <citation type="submission" date="2025-09" db="UniProtKB">
        <authorList>
            <consortium name="Ensembl"/>
        </authorList>
    </citation>
    <scope>IDENTIFICATION</scope>
</reference>
<keyword evidence="1" id="KW-0560">Oxidoreductase</keyword>
<dbReference type="Proteomes" id="UP000694428">
    <property type="component" value="Unplaced"/>
</dbReference>
<evidence type="ECO:0000256" key="1">
    <source>
        <dbReference type="ARBA" id="ARBA00023002"/>
    </source>
</evidence>
<dbReference type="GO" id="GO:0006108">
    <property type="term" value="P:malate metabolic process"/>
    <property type="evidence" value="ECO:0007669"/>
    <property type="project" value="InterPro"/>
</dbReference>
<keyword evidence="4" id="KW-1185">Reference proteome</keyword>
<dbReference type="PROSITE" id="PS00068">
    <property type="entry name" value="MDH"/>
    <property type="match status" value="1"/>
</dbReference>
<dbReference type="InterPro" id="IPR022383">
    <property type="entry name" value="Lactate/malate_DH_C"/>
</dbReference>
<feature type="domain" description="Lactate/malate dehydrogenase C-terminal" evidence="2">
    <location>
        <begin position="32"/>
        <end position="100"/>
    </location>
</feature>
<dbReference type="PANTHER" id="PTHR23382">
    <property type="entry name" value="MALATE DEHYDROGENASE"/>
    <property type="match status" value="1"/>
</dbReference>
<evidence type="ECO:0000259" key="2">
    <source>
        <dbReference type="Pfam" id="PF02866"/>
    </source>
</evidence>
<dbReference type="InterPro" id="IPR010945">
    <property type="entry name" value="Malate_DH_type2"/>
</dbReference>
<name>A0A8C9FKE1_PAVCR</name>
<protein>
    <recommendedName>
        <fullName evidence="2">Lactate/malate dehydrogenase C-terminal domain-containing protein</fullName>
    </recommendedName>
</protein>
<organism evidence="3 4">
    <name type="scientific">Pavo cristatus</name>
    <name type="common">Indian peafowl</name>
    <name type="synonym">Blue peafowl</name>
    <dbReference type="NCBI Taxonomy" id="9049"/>
    <lineage>
        <taxon>Eukaryota</taxon>
        <taxon>Metazoa</taxon>
        <taxon>Chordata</taxon>
        <taxon>Craniata</taxon>
        <taxon>Vertebrata</taxon>
        <taxon>Euteleostomi</taxon>
        <taxon>Archelosauria</taxon>
        <taxon>Archosauria</taxon>
        <taxon>Dinosauria</taxon>
        <taxon>Saurischia</taxon>
        <taxon>Theropoda</taxon>
        <taxon>Coelurosauria</taxon>
        <taxon>Aves</taxon>
        <taxon>Neognathae</taxon>
        <taxon>Galloanserae</taxon>
        <taxon>Galliformes</taxon>
        <taxon>Phasianidae</taxon>
        <taxon>Phasianinae</taxon>
        <taxon>Pavo</taxon>
    </lineage>
</organism>
<dbReference type="GO" id="GO:0016616">
    <property type="term" value="F:oxidoreductase activity, acting on the CH-OH group of donors, NAD or NADP as acceptor"/>
    <property type="evidence" value="ECO:0007669"/>
    <property type="project" value="InterPro"/>
</dbReference>
<dbReference type="InterPro" id="IPR015955">
    <property type="entry name" value="Lactate_DH/Glyco_Ohase_4_C"/>
</dbReference>
<dbReference type="Ensembl" id="ENSPSTT00000017827.1">
    <property type="protein sequence ID" value="ENSPSTP00000017009.1"/>
    <property type="gene ID" value="ENSPSTG00000012129.1"/>
</dbReference>
<evidence type="ECO:0000313" key="3">
    <source>
        <dbReference type="Ensembl" id="ENSPSTP00000017009.1"/>
    </source>
</evidence>
<dbReference type="Gene3D" id="3.40.50.720">
    <property type="entry name" value="NAD(P)-binding Rossmann-like Domain"/>
    <property type="match status" value="1"/>
</dbReference>
<evidence type="ECO:0000313" key="4">
    <source>
        <dbReference type="Proteomes" id="UP000694428"/>
    </source>
</evidence>
<dbReference type="InterPro" id="IPR001252">
    <property type="entry name" value="Malate_DH_AS"/>
</dbReference>
<accession>A0A8C9FKE1</accession>